<evidence type="ECO:0000256" key="1">
    <source>
        <dbReference type="ARBA" id="ARBA00004651"/>
    </source>
</evidence>
<protein>
    <submittedName>
        <fullName evidence="10">Uncharacterized protein</fullName>
    </submittedName>
</protein>
<feature type="domain" description="ABC transporter" evidence="8">
    <location>
        <begin position="328"/>
        <end position="556"/>
    </location>
</feature>
<dbReference type="InterPro" id="IPR011527">
    <property type="entry name" value="ABC1_TM_dom"/>
</dbReference>
<evidence type="ECO:0000256" key="5">
    <source>
        <dbReference type="ARBA" id="ARBA00022989"/>
    </source>
</evidence>
<dbReference type="GO" id="GO:0005524">
    <property type="term" value="F:ATP binding"/>
    <property type="evidence" value="ECO:0007669"/>
    <property type="project" value="UniProtKB-KW"/>
</dbReference>
<keyword evidence="5 7" id="KW-1133">Transmembrane helix</keyword>
<dbReference type="CDD" id="cd03228">
    <property type="entry name" value="ABCC_MRP_Like"/>
    <property type="match status" value="1"/>
</dbReference>
<evidence type="ECO:0000313" key="11">
    <source>
        <dbReference type="Proteomes" id="UP000078428"/>
    </source>
</evidence>
<dbReference type="STRING" id="1285242.A6A04_06420"/>
<dbReference type="Gene3D" id="3.40.50.300">
    <property type="entry name" value="P-loop containing nucleotide triphosphate hydrolases"/>
    <property type="match status" value="1"/>
</dbReference>
<feature type="transmembrane region" description="Helical" evidence="7">
    <location>
        <begin position="12"/>
        <end position="40"/>
    </location>
</feature>
<organism evidence="10 11">
    <name type="scientific">Paramagnetospirillum marisnigri</name>
    <dbReference type="NCBI Taxonomy" id="1285242"/>
    <lineage>
        <taxon>Bacteria</taxon>
        <taxon>Pseudomonadati</taxon>
        <taxon>Pseudomonadota</taxon>
        <taxon>Alphaproteobacteria</taxon>
        <taxon>Rhodospirillales</taxon>
        <taxon>Magnetospirillaceae</taxon>
        <taxon>Paramagnetospirillum</taxon>
    </lineage>
</organism>
<gene>
    <name evidence="10" type="ORF">A6A04_06420</name>
</gene>
<evidence type="ECO:0000259" key="8">
    <source>
        <dbReference type="PROSITE" id="PS50893"/>
    </source>
</evidence>
<dbReference type="SUPFAM" id="SSF52540">
    <property type="entry name" value="P-loop containing nucleoside triphosphate hydrolases"/>
    <property type="match status" value="1"/>
</dbReference>
<dbReference type="PROSITE" id="PS50893">
    <property type="entry name" value="ABC_TRANSPORTER_2"/>
    <property type="match status" value="1"/>
</dbReference>
<dbReference type="AlphaFoldDB" id="A0A178MD90"/>
<dbReference type="InterPro" id="IPR027417">
    <property type="entry name" value="P-loop_NTPase"/>
</dbReference>
<dbReference type="InterPro" id="IPR039421">
    <property type="entry name" value="Type_1_exporter"/>
</dbReference>
<dbReference type="SUPFAM" id="SSF90123">
    <property type="entry name" value="ABC transporter transmembrane region"/>
    <property type="match status" value="1"/>
</dbReference>
<evidence type="ECO:0000259" key="9">
    <source>
        <dbReference type="PROSITE" id="PS50929"/>
    </source>
</evidence>
<dbReference type="Gene3D" id="1.20.1560.10">
    <property type="entry name" value="ABC transporter type 1, transmembrane domain"/>
    <property type="match status" value="1"/>
</dbReference>
<dbReference type="SMART" id="SM00382">
    <property type="entry name" value="AAA"/>
    <property type="match status" value="1"/>
</dbReference>
<dbReference type="GO" id="GO:0016887">
    <property type="term" value="F:ATP hydrolysis activity"/>
    <property type="evidence" value="ECO:0007669"/>
    <property type="project" value="InterPro"/>
</dbReference>
<dbReference type="OrthoDB" id="9772049at2"/>
<evidence type="ECO:0000256" key="4">
    <source>
        <dbReference type="ARBA" id="ARBA00022840"/>
    </source>
</evidence>
<evidence type="ECO:0000313" key="10">
    <source>
        <dbReference type="EMBL" id="OAN46729.1"/>
    </source>
</evidence>
<dbReference type="EMBL" id="LWQT01000088">
    <property type="protein sequence ID" value="OAN46729.1"/>
    <property type="molecule type" value="Genomic_DNA"/>
</dbReference>
<keyword evidence="4" id="KW-0067">ATP-binding</keyword>
<dbReference type="Pfam" id="PF00664">
    <property type="entry name" value="ABC_membrane"/>
    <property type="match status" value="1"/>
</dbReference>
<dbReference type="InterPro" id="IPR003593">
    <property type="entry name" value="AAA+_ATPase"/>
</dbReference>
<dbReference type="Proteomes" id="UP000078428">
    <property type="component" value="Unassembled WGS sequence"/>
</dbReference>
<dbReference type="PANTHER" id="PTHR43394">
    <property type="entry name" value="ATP-DEPENDENT PERMEASE MDL1, MITOCHONDRIAL"/>
    <property type="match status" value="1"/>
</dbReference>
<evidence type="ECO:0000256" key="3">
    <source>
        <dbReference type="ARBA" id="ARBA00022741"/>
    </source>
</evidence>
<dbReference type="InterPro" id="IPR036640">
    <property type="entry name" value="ABC1_TM_sf"/>
</dbReference>
<reference evidence="10 11" key="1">
    <citation type="submission" date="2016-04" db="EMBL/GenBank/DDBJ databases">
        <title>Draft genome sequence of freshwater magnetotactic bacteria Magnetospirillum marisnigri SP-1 and Magnetospirillum moscoviense BB-1.</title>
        <authorList>
            <person name="Koziaeva V."/>
            <person name="Dziuba M.V."/>
            <person name="Ivanov T.M."/>
            <person name="Kuznetsov B."/>
            <person name="Grouzdev D.S."/>
        </authorList>
    </citation>
    <scope>NUCLEOTIDE SEQUENCE [LARGE SCALE GENOMIC DNA]</scope>
    <source>
        <strain evidence="10 11">SP-1</strain>
    </source>
</reference>
<feature type="domain" description="ABC transmembrane type-1" evidence="9">
    <location>
        <begin position="18"/>
        <end position="297"/>
    </location>
</feature>
<dbReference type="RefSeq" id="WP_068494994.1">
    <property type="nucleotide sequence ID" value="NZ_LWQT01000088.1"/>
</dbReference>
<dbReference type="PROSITE" id="PS50929">
    <property type="entry name" value="ABC_TM1F"/>
    <property type="match status" value="1"/>
</dbReference>
<keyword evidence="6 7" id="KW-0472">Membrane</keyword>
<keyword evidence="3" id="KW-0547">Nucleotide-binding</keyword>
<comment type="caution">
    <text evidence="10">The sequence shown here is derived from an EMBL/GenBank/DDBJ whole genome shotgun (WGS) entry which is preliminary data.</text>
</comment>
<dbReference type="GO" id="GO:0005886">
    <property type="term" value="C:plasma membrane"/>
    <property type="evidence" value="ECO:0007669"/>
    <property type="project" value="UniProtKB-SubCell"/>
</dbReference>
<comment type="subcellular location">
    <subcellularLocation>
        <location evidence="1">Cell membrane</location>
        <topology evidence="1">Multi-pass membrane protein</topology>
    </subcellularLocation>
</comment>
<dbReference type="GO" id="GO:0015421">
    <property type="term" value="F:ABC-type oligopeptide transporter activity"/>
    <property type="evidence" value="ECO:0007669"/>
    <property type="project" value="TreeGrafter"/>
</dbReference>
<evidence type="ECO:0000256" key="2">
    <source>
        <dbReference type="ARBA" id="ARBA00022692"/>
    </source>
</evidence>
<accession>A0A178MD90</accession>
<dbReference type="InterPro" id="IPR003439">
    <property type="entry name" value="ABC_transporter-like_ATP-bd"/>
</dbReference>
<evidence type="ECO:0000256" key="7">
    <source>
        <dbReference type="SAM" id="Phobius"/>
    </source>
</evidence>
<keyword evidence="11" id="KW-1185">Reference proteome</keyword>
<evidence type="ECO:0000256" key="6">
    <source>
        <dbReference type="ARBA" id="ARBA00023136"/>
    </source>
</evidence>
<name>A0A178MD90_9PROT</name>
<sequence>MNELLRRLFAHPVILGELLAATLFINLLGLASTLFVMLVLNRYVPYAVDATLVTLTTGVLLACALEFGFREARIRLAAAVTGPAEALRGESAFSALAQARVAVLERLPGGLLQEIMRGLDQIDRIFTPSNLCAALDVPFAVLTVIALAFLSPLLAAIALFFMGLSVATVLVGDRLLKDVVRGAAEGETEVQAALDAAIHSADTLRAFNAAGRTFGLWRMARARVLAARRRLGERQSLVQSITQTVGVLQGIVIVTVGAVLAVKGEMSVGGLVGANILAARALGPINRLAGMAEMFARADLALRRVHDFMRLPREQQSGMALKAVTGRLELVDVAFAHPGSSGPLAEHLSIRLDPGQVLAVSGPNGSGKTTLARLLMGLIEPARGQILVDGVELRQLSMEWWRKQVSYLPQEPELLDGTIEQVVRSANPDMGEDELNRVMRAAGLRGWLDSSRDGMGTAISNGGRNLALGVRRRIALARALATGGRFVIFDEPTESLDVEGRAAVYVAMNELAKEGRTIIVFSHDALVIRGATWMLDMGVKPVPALTGPLKREAADGGA</sequence>
<dbReference type="PANTHER" id="PTHR43394:SF1">
    <property type="entry name" value="ATP-BINDING CASSETTE SUB-FAMILY B MEMBER 10, MITOCHONDRIAL"/>
    <property type="match status" value="1"/>
</dbReference>
<keyword evidence="2 7" id="KW-0812">Transmembrane</keyword>
<dbReference type="Pfam" id="PF00005">
    <property type="entry name" value="ABC_tran"/>
    <property type="match status" value="1"/>
</dbReference>
<proteinExistence type="predicted"/>
<feature type="transmembrane region" description="Helical" evidence="7">
    <location>
        <begin position="46"/>
        <end position="65"/>
    </location>
</feature>